<dbReference type="EMBL" id="JAIQCV010000001">
    <property type="protein sequence ID" value="KAH1129169.1"/>
    <property type="molecule type" value="Genomic_DNA"/>
</dbReference>
<dbReference type="AlphaFoldDB" id="A0A9D4AL53"/>
<reference evidence="2 3" key="1">
    <citation type="journal article" date="2021" name="Plant Biotechnol. J.">
        <title>Multi-omics assisted identification of the key and species-specific regulatory components of drought-tolerant mechanisms in Gossypium stocksii.</title>
        <authorList>
            <person name="Yu D."/>
            <person name="Ke L."/>
            <person name="Zhang D."/>
            <person name="Wu Y."/>
            <person name="Sun Y."/>
            <person name="Mei J."/>
            <person name="Sun J."/>
            <person name="Sun Y."/>
        </authorList>
    </citation>
    <scope>NUCLEOTIDE SEQUENCE [LARGE SCALE GENOMIC DNA]</scope>
    <source>
        <strain evidence="3">cv. E1</strain>
        <tissue evidence="2">Leaf</tissue>
    </source>
</reference>
<dbReference type="InterPro" id="IPR026960">
    <property type="entry name" value="RVT-Znf"/>
</dbReference>
<dbReference type="Pfam" id="PF13966">
    <property type="entry name" value="zf-RVT"/>
    <property type="match status" value="1"/>
</dbReference>
<feature type="domain" description="Reverse transcriptase zinc-binding" evidence="1">
    <location>
        <begin position="83"/>
        <end position="133"/>
    </location>
</feature>
<dbReference type="Proteomes" id="UP000828251">
    <property type="component" value="Unassembled WGS sequence"/>
</dbReference>
<evidence type="ECO:0000313" key="3">
    <source>
        <dbReference type="Proteomes" id="UP000828251"/>
    </source>
</evidence>
<accession>A0A9D4AL53</accession>
<comment type="caution">
    <text evidence="2">The sequence shown here is derived from an EMBL/GenBank/DDBJ whole genome shotgun (WGS) entry which is preliminary data.</text>
</comment>
<dbReference type="OrthoDB" id="1422167at2759"/>
<evidence type="ECO:0000313" key="2">
    <source>
        <dbReference type="EMBL" id="KAH1129169.1"/>
    </source>
</evidence>
<gene>
    <name evidence="2" type="ORF">J1N35_000547</name>
</gene>
<keyword evidence="3" id="KW-1185">Reference proteome</keyword>
<proteinExistence type="predicted"/>
<name>A0A9D4AL53_9ROSI</name>
<evidence type="ECO:0000259" key="1">
    <source>
        <dbReference type="Pfam" id="PF13966"/>
    </source>
</evidence>
<protein>
    <recommendedName>
        <fullName evidence="1">Reverse transcriptase zinc-binding domain-containing protein</fullName>
    </recommendedName>
</protein>
<sequence>MNFWNDVWIRQLGPLRIFYKGIGQPDDTLRVCELVTKSGSWDWSPLSYLVPDHIVAQITTMLPPSSNACQDRLAQKWMRKYDFSTTATYRNMHAIDDMDSTTIWKIIWKAMTPHRVRVFLWLLWQNKLLMNETSSSLFQPILMCMLLHWSRPKRGWIKLNTDGAVSATNLSSSIGAVFRD</sequence>
<organism evidence="2 3">
    <name type="scientific">Gossypium stocksii</name>
    <dbReference type="NCBI Taxonomy" id="47602"/>
    <lineage>
        <taxon>Eukaryota</taxon>
        <taxon>Viridiplantae</taxon>
        <taxon>Streptophyta</taxon>
        <taxon>Embryophyta</taxon>
        <taxon>Tracheophyta</taxon>
        <taxon>Spermatophyta</taxon>
        <taxon>Magnoliopsida</taxon>
        <taxon>eudicotyledons</taxon>
        <taxon>Gunneridae</taxon>
        <taxon>Pentapetalae</taxon>
        <taxon>rosids</taxon>
        <taxon>malvids</taxon>
        <taxon>Malvales</taxon>
        <taxon>Malvaceae</taxon>
        <taxon>Malvoideae</taxon>
        <taxon>Gossypium</taxon>
    </lineage>
</organism>